<gene>
    <name evidence="1" type="ORF">RRF57_011710</name>
</gene>
<evidence type="ECO:0000313" key="1">
    <source>
        <dbReference type="EMBL" id="KAK5635998.1"/>
    </source>
</evidence>
<name>A0AAN7UVC3_9PEZI</name>
<accession>A0AAN7UVC3</accession>
<dbReference type="AlphaFoldDB" id="A0AAN7UVC3"/>
<organism evidence="1 2">
    <name type="scientific">Xylaria bambusicola</name>
    <dbReference type="NCBI Taxonomy" id="326684"/>
    <lineage>
        <taxon>Eukaryota</taxon>
        <taxon>Fungi</taxon>
        <taxon>Dikarya</taxon>
        <taxon>Ascomycota</taxon>
        <taxon>Pezizomycotina</taxon>
        <taxon>Sordariomycetes</taxon>
        <taxon>Xylariomycetidae</taxon>
        <taxon>Xylariales</taxon>
        <taxon>Xylariaceae</taxon>
        <taxon>Xylaria</taxon>
    </lineage>
</organism>
<dbReference type="Proteomes" id="UP001305414">
    <property type="component" value="Unassembled WGS sequence"/>
</dbReference>
<protein>
    <submittedName>
        <fullName evidence="1">Uncharacterized protein</fullName>
    </submittedName>
</protein>
<evidence type="ECO:0000313" key="2">
    <source>
        <dbReference type="Proteomes" id="UP001305414"/>
    </source>
</evidence>
<dbReference type="EMBL" id="JAWHQM010000060">
    <property type="protein sequence ID" value="KAK5635998.1"/>
    <property type="molecule type" value="Genomic_DNA"/>
</dbReference>
<reference evidence="1 2" key="1">
    <citation type="submission" date="2023-10" db="EMBL/GenBank/DDBJ databases">
        <title>Draft genome sequence of Xylaria bambusicola isolate GMP-LS, the root and basal stem rot pathogen of sugarcane in Indonesia.</title>
        <authorList>
            <person name="Selvaraj P."/>
            <person name="Muralishankar V."/>
            <person name="Muruganantham S."/>
            <person name="Sp S."/>
            <person name="Haryani S."/>
            <person name="Lau K.J.X."/>
            <person name="Naqvi N.I."/>
        </authorList>
    </citation>
    <scope>NUCLEOTIDE SEQUENCE [LARGE SCALE GENOMIC DNA]</scope>
    <source>
        <strain evidence="1">GMP-LS</strain>
    </source>
</reference>
<sequence length="257" mass="28220">MLSRESDKSKSVILCNQSIPISALPKPTILLLLAVSTAFRSRSFIPIILPIRFIAGAIPRVRERRARIGTRELSLPRPGPRNTFAPRDQVPMLIINALRRLDFLFAIRLDALSCSDAFTAVRVRNSLDLWFFSRSRCSNPEIFLAILINPGTESDLHILILAKGSCKGIIQLVFEISPLFGMFLPSPRVIPHTPPIPIAKTKTKTNPSIVVPPVDIDSGGRCIHPGTLAKILPIVSVHGTSPSRPDVEVRVPEPLAA</sequence>
<keyword evidence="2" id="KW-1185">Reference proteome</keyword>
<proteinExistence type="predicted"/>
<comment type="caution">
    <text evidence="1">The sequence shown here is derived from an EMBL/GenBank/DDBJ whole genome shotgun (WGS) entry which is preliminary data.</text>
</comment>